<evidence type="ECO:0000259" key="4">
    <source>
        <dbReference type="Pfam" id="PF08241"/>
    </source>
</evidence>
<dbReference type="Proteomes" id="UP000078559">
    <property type="component" value="Chromosome 3"/>
</dbReference>
<comment type="similarity">
    <text evidence="1">Belongs to the methyltransferase superfamily.</text>
</comment>
<evidence type="ECO:0000313" key="5">
    <source>
        <dbReference type="EMBL" id="KUI67398.1"/>
    </source>
</evidence>
<dbReference type="CDD" id="cd02440">
    <property type="entry name" value="AdoMet_MTases"/>
    <property type="match status" value="1"/>
</dbReference>
<dbReference type="PANTHER" id="PTHR44942:SF4">
    <property type="entry name" value="METHYLTRANSFERASE TYPE 11 DOMAIN-CONTAINING PROTEIN"/>
    <property type="match status" value="1"/>
</dbReference>
<keyword evidence="3" id="KW-0808">Transferase</keyword>
<keyword evidence="2" id="KW-0489">Methyltransferase</keyword>
<sequence>MATTTSTTAPVKEVGFSARRGANWSEYIVYRPIYRESYFNRIFDYHSQKPQAVWSTAHDVGAGCGIVSSGLASRFEKIIVSDPNDGYADIARKLLVQQSQLPETKFHFLQEPAEKSSVEAGTVDLIIAAECIQWTDVDVAIQEFNRQLKTCGTLAVTYYTRPRIVGNEQAQKIWDALWEAWCEGASSELVDHALAIINTGLESVALPQDSWKGVERIYINTHGSLEPFRLNHLSADSRVGAGERRVWEEGDEDWYDEKDIDWLKAYYATWVPLVPESEIQDLWKELARALNGAKAKIETPIVLVLATKSA</sequence>
<dbReference type="AlphaFoldDB" id="A0A194VTZ9"/>
<feature type="domain" description="Methyltransferase type 11" evidence="4">
    <location>
        <begin position="59"/>
        <end position="155"/>
    </location>
</feature>
<keyword evidence="6" id="KW-1185">Reference proteome</keyword>
<name>A0A194VTZ9_CYTMA</name>
<protein>
    <recommendedName>
        <fullName evidence="4">Methyltransferase type 11 domain-containing protein</fullName>
    </recommendedName>
</protein>
<dbReference type="InterPro" id="IPR029063">
    <property type="entry name" value="SAM-dependent_MTases_sf"/>
</dbReference>
<dbReference type="SUPFAM" id="SSF53335">
    <property type="entry name" value="S-adenosyl-L-methionine-dependent methyltransferases"/>
    <property type="match status" value="1"/>
</dbReference>
<dbReference type="GO" id="GO:0032259">
    <property type="term" value="P:methylation"/>
    <property type="evidence" value="ECO:0007669"/>
    <property type="project" value="UniProtKB-KW"/>
</dbReference>
<evidence type="ECO:0000256" key="3">
    <source>
        <dbReference type="ARBA" id="ARBA00022679"/>
    </source>
</evidence>
<dbReference type="SMR" id="A0A194VTZ9"/>
<evidence type="ECO:0000313" key="6">
    <source>
        <dbReference type="Proteomes" id="UP000078559"/>
    </source>
</evidence>
<reference evidence="5" key="1">
    <citation type="submission" date="2014-12" db="EMBL/GenBank/DDBJ databases">
        <title>Genome Sequence of Valsa Canker Pathogens Uncovers a Specific Adaption of Colonization on Woody Bark.</title>
        <authorList>
            <person name="Yin Z."/>
            <person name="Liu H."/>
            <person name="Gao X."/>
            <person name="Li Z."/>
            <person name="Song N."/>
            <person name="Ke X."/>
            <person name="Dai Q."/>
            <person name="Wu Y."/>
            <person name="Sun Y."/>
            <person name="Xu J.-R."/>
            <person name="Kang Z.K."/>
            <person name="Wang L."/>
            <person name="Huang L."/>
        </authorList>
    </citation>
    <scope>NUCLEOTIDE SEQUENCE [LARGE SCALE GENOMIC DNA]</scope>
    <source>
        <strain evidence="5">03-8</strain>
    </source>
</reference>
<evidence type="ECO:0000256" key="2">
    <source>
        <dbReference type="ARBA" id="ARBA00022603"/>
    </source>
</evidence>
<dbReference type="GO" id="GO:0008757">
    <property type="term" value="F:S-adenosylmethionine-dependent methyltransferase activity"/>
    <property type="evidence" value="ECO:0007669"/>
    <property type="project" value="InterPro"/>
</dbReference>
<accession>A0A194VTZ9</accession>
<gene>
    <name evidence="5" type="ORF">VM1G_03344</name>
</gene>
<dbReference type="Pfam" id="PF08241">
    <property type="entry name" value="Methyltransf_11"/>
    <property type="match status" value="1"/>
</dbReference>
<dbReference type="InterPro" id="IPR051052">
    <property type="entry name" value="Diverse_substrate_MTase"/>
</dbReference>
<dbReference type="OrthoDB" id="10027013at2759"/>
<dbReference type="InterPro" id="IPR013216">
    <property type="entry name" value="Methyltransf_11"/>
</dbReference>
<dbReference type="Gene3D" id="3.40.50.150">
    <property type="entry name" value="Vaccinia Virus protein VP39"/>
    <property type="match status" value="1"/>
</dbReference>
<proteinExistence type="inferred from homology"/>
<dbReference type="EMBL" id="CM003100">
    <property type="protein sequence ID" value="KUI67398.1"/>
    <property type="molecule type" value="Genomic_DNA"/>
</dbReference>
<organism evidence="5 6">
    <name type="scientific">Cytospora mali</name>
    <name type="common">Apple Valsa canker fungus</name>
    <name type="synonym">Valsa mali</name>
    <dbReference type="NCBI Taxonomy" id="578113"/>
    <lineage>
        <taxon>Eukaryota</taxon>
        <taxon>Fungi</taxon>
        <taxon>Dikarya</taxon>
        <taxon>Ascomycota</taxon>
        <taxon>Pezizomycotina</taxon>
        <taxon>Sordariomycetes</taxon>
        <taxon>Sordariomycetidae</taxon>
        <taxon>Diaporthales</taxon>
        <taxon>Cytosporaceae</taxon>
        <taxon>Cytospora</taxon>
    </lineage>
</organism>
<dbReference type="PANTHER" id="PTHR44942">
    <property type="entry name" value="METHYLTRANSF_11 DOMAIN-CONTAINING PROTEIN"/>
    <property type="match status" value="1"/>
</dbReference>
<evidence type="ECO:0000256" key="1">
    <source>
        <dbReference type="ARBA" id="ARBA00008361"/>
    </source>
</evidence>